<gene>
    <name evidence="3" type="ORF">WMY93_015771</name>
</gene>
<keyword evidence="2" id="KW-0812">Transmembrane</keyword>
<dbReference type="PANTHER" id="PTHR10151">
    <property type="entry name" value="ECTONUCLEOTIDE PYROPHOSPHATASE/PHOSPHODIESTERASE"/>
    <property type="match status" value="1"/>
</dbReference>
<dbReference type="SUPFAM" id="SSF53649">
    <property type="entry name" value="Alkaline phosphatase-like"/>
    <property type="match status" value="1"/>
</dbReference>
<comment type="caution">
    <text evidence="3">The sequence shown here is derived from an EMBL/GenBank/DDBJ whole genome shotgun (WGS) entry which is preliminary data.</text>
</comment>
<protein>
    <recommendedName>
        <fullName evidence="5">Ectonucleotide pyrophosphatase/phosphodiesterase family member 4</fullName>
    </recommendedName>
</protein>
<dbReference type="CDD" id="cd16018">
    <property type="entry name" value="Enpp"/>
    <property type="match status" value="1"/>
</dbReference>
<organism evidence="3 4">
    <name type="scientific">Mugilogobius chulae</name>
    <name type="common">yellowstripe goby</name>
    <dbReference type="NCBI Taxonomy" id="88201"/>
    <lineage>
        <taxon>Eukaryota</taxon>
        <taxon>Metazoa</taxon>
        <taxon>Chordata</taxon>
        <taxon>Craniata</taxon>
        <taxon>Vertebrata</taxon>
        <taxon>Euteleostomi</taxon>
        <taxon>Actinopterygii</taxon>
        <taxon>Neopterygii</taxon>
        <taxon>Teleostei</taxon>
        <taxon>Neoteleostei</taxon>
        <taxon>Acanthomorphata</taxon>
        <taxon>Gobiaria</taxon>
        <taxon>Gobiiformes</taxon>
        <taxon>Gobioidei</taxon>
        <taxon>Gobiidae</taxon>
        <taxon>Gobionellinae</taxon>
        <taxon>Mugilogobius</taxon>
    </lineage>
</organism>
<dbReference type="PANTHER" id="PTHR10151:SF125">
    <property type="entry name" value="ECTONUCLEOTIDE PYROPHOSPHATASE_PHOSPHODIESTERASE FAMILY MEMBER 5"/>
    <property type="match status" value="1"/>
</dbReference>
<name>A0AAW0NR35_9GOBI</name>
<feature type="compositionally biased region" description="Low complexity" evidence="1">
    <location>
        <begin position="753"/>
        <end position="764"/>
    </location>
</feature>
<keyword evidence="4" id="KW-1185">Reference proteome</keyword>
<dbReference type="AlphaFoldDB" id="A0AAW0NR35"/>
<reference evidence="4" key="1">
    <citation type="submission" date="2024-04" db="EMBL/GenBank/DDBJ databases">
        <title>Salinicola lusitanus LLJ914,a marine bacterium isolated from the Okinawa Trough.</title>
        <authorList>
            <person name="Li J."/>
        </authorList>
    </citation>
    <scope>NUCLEOTIDE SEQUENCE [LARGE SCALE GENOMIC DNA]</scope>
</reference>
<evidence type="ECO:0000256" key="1">
    <source>
        <dbReference type="SAM" id="MobiDB-lite"/>
    </source>
</evidence>
<feature type="compositionally biased region" description="Basic and acidic residues" evidence="1">
    <location>
        <begin position="724"/>
        <end position="745"/>
    </location>
</feature>
<keyword evidence="2" id="KW-0472">Membrane</keyword>
<keyword evidence="2" id="KW-1133">Transmembrane helix</keyword>
<dbReference type="InterPro" id="IPR002591">
    <property type="entry name" value="Phosphodiest/P_Trfase"/>
</dbReference>
<proteinExistence type="predicted"/>
<dbReference type="Gene3D" id="3.40.720.10">
    <property type="entry name" value="Alkaline Phosphatase, subunit A"/>
    <property type="match status" value="1"/>
</dbReference>
<evidence type="ECO:0000256" key="2">
    <source>
        <dbReference type="SAM" id="Phobius"/>
    </source>
</evidence>
<evidence type="ECO:0008006" key="5">
    <source>
        <dbReference type="Google" id="ProtNLM"/>
    </source>
</evidence>
<dbReference type="EMBL" id="JBBPFD010000011">
    <property type="protein sequence ID" value="KAK7907159.1"/>
    <property type="molecule type" value="Genomic_DNA"/>
</dbReference>
<feature type="transmembrane region" description="Helical" evidence="2">
    <location>
        <begin position="532"/>
        <end position="553"/>
    </location>
</feature>
<evidence type="ECO:0000313" key="3">
    <source>
        <dbReference type="EMBL" id="KAK7907159.1"/>
    </source>
</evidence>
<feature type="region of interest" description="Disordered" evidence="1">
    <location>
        <begin position="810"/>
        <end position="837"/>
    </location>
</feature>
<accession>A0AAW0NR35</accession>
<feature type="region of interest" description="Disordered" evidence="1">
    <location>
        <begin position="675"/>
        <end position="785"/>
    </location>
</feature>
<dbReference type="InterPro" id="IPR017850">
    <property type="entry name" value="Alkaline_phosphatase_core_sf"/>
</dbReference>
<feature type="region of interest" description="Disordered" evidence="1">
    <location>
        <begin position="507"/>
        <end position="527"/>
    </location>
</feature>
<sequence>MVFAESSTSAAAFTGQSALFQLHHVDNNDTVSSEGRTIPKIQEVQTATQQTELNMCAGQNQSKGHSHSVYCSSGIAAVIFFDLHWSSTEGTLSEPSSQCTMEPRRLPLLCVSALILPLVSPFSLSTQQPQEPSGPSARPKLLLVSFDGFRWDYIDRVPTPNFHALMDEGVQVEQVENIYVTKTFPNHYSLVTGLYAESHGIVANEMYDPELNLTFSMETDSIYDPRWWDEAVPIWVSIQKAGGRSGAAMWPGSDIKIHGTYPDKYLPYNASVPFKTRVQRIIDWFSAPEEEAVDFAVLYWEEPDESGHILGPESPIMDGIIADIDEKLGFLRNELKRAGLYENLNLIVTSDHGMMQLSNEKIIELDEYVSRDLYTWVDKSPVVGIVPVEGKFEEVYSRLLDANPYMAVYKKDDIPAHYHYQHNLRIMPILLEAQEGWSIVQNRTAPFMLGNHGYNNSLRSMHPVFVARGPAFRQDFVQPSMQSVDLYPLMCHILSLRPLPNNGSLSRVKDLLSKPPPAPVPSPPPRRPEYSYAPVIGSMISIVMVVGFLIFYIKEVTIKQLPALPRGSKEMSQPLLQEDLNLHFLETHRGCVSPVSPTLNLRCWSDARAPNASPKTSQNNDMEHEHEYDLVAAAEEQTRAEEKRSDSPDKEVKYENAVELIEHVYSEIQVHATEDGEELNGARQRSSSSSSSSSSASGDDEEKKSKKSETVVLEINPEEVEEVENPKVEAKVNGDEHTEDHHEEKEPEEPQTSSRKSSTSSASSGPGAEPCVEPPLVVESEETKTVEELLNESKDLVNLSIQILENTTLDKSSIAPIDPTQPEISLFVKESDPSSVH</sequence>
<dbReference type="Pfam" id="PF01663">
    <property type="entry name" value="Phosphodiest"/>
    <property type="match status" value="1"/>
</dbReference>
<feature type="compositionally biased region" description="Pro residues" evidence="1">
    <location>
        <begin position="514"/>
        <end position="525"/>
    </location>
</feature>
<feature type="compositionally biased region" description="Low complexity" evidence="1">
    <location>
        <begin position="686"/>
        <end position="697"/>
    </location>
</feature>
<dbReference type="Gene3D" id="3.30.1360.180">
    <property type="match status" value="1"/>
</dbReference>
<evidence type="ECO:0000313" key="4">
    <source>
        <dbReference type="Proteomes" id="UP001460270"/>
    </source>
</evidence>
<dbReference type="Proteomes" id="UP001460270">
    <property type="component" value="Unassembled WGS sequence"/>
</dbReference>